<evidence type="ECO:0000313" key="1">
    <source>
        <dbReference type="EMBL" id="MBC3794839.1"/>
    </source>
</evidence>
<dbReference type="SUPFAM" id="SSF56973">
    <property type="entry name" value="Aerolisin/ETX pore-forming domain"/>
    <property type="match status" value="1"/>
</dbReference>
<name>A0ABR6WEW5_9BACT</name>
<gene>
    <name evidence="1" type="ORF">FH603_5371</name>
</gene>
<keyword evidence="2" id="KW-1185">Reference proteome</keyword>
<dbReference type="Gene3D" id="2.170.15.10">
    <property type="entry name" value="Proaerolysin, chain A, domain 3"/>
    <property type="match status" value="1"/>
</dbReference>
<proteinExistence type="predicted"/>
<comment type="caution">
    <text evidence="1">The sequence shown here is derived from an EMBL/GenBank/DDBJ whole genome shotgun (WGS) entry which is preliminary data.</text>
</comment>
<dbReference type="Proteomes" id="UP000700732">
    <property type="component" value="Unassembled WGS sequence"/>
</dbReference>
<protein>
    <submittedName>
        <fullName evidence="1">Uncharacterized protein</fullName>
    </submittedName>
</protein>
<dbReference type="RefSeq" id="WP_186741741.1">
    <property type="nucleotide sequence ID" value="NZ_VFIA01000061.1"/>
</dbReference>
<dbReference type="EMBL" id="VFIA01000061">
    <property type="protein sequence ID" value="MBC3794839.1"/>
    <property type="molecule type" value="Genomic_DNA"/>
</dbReference>
<reference evidence="1 2" key="1">
    <citation type="submission" date="2019-06" db="EMBL/GenBank/DDBJ databases">
        <title>Spirosoma utsteinense sp. nov. isolated from Antarctic ice-free soils.</title>
        <authorList>
            <person name="Tahon G."/>
        </authorList>
    </citation>
    <scope>NUCLEOTIDE SEQUENCE [LARGE SCALE GENOMIC DNA]</scope>
    <source>
        <strain evidence="1 2">LMG 31447</strain>
    </source>
</reference>
<organism evidence="1 2">
    <name type="scientific">Spirosoma utsteinense</name>
    <dbReference type="NCBI Taxonomy" id="2585773"/>
    <lineage>
        <taxon>Bacteria</taxon>
        <taxon>Pseudomonadati</taxon>
        <taxon>Bacteroidota</taxon>
        <taxon>Cytophagia</taxon>
        <taxon>Cytophagales</taxon>
        <taxon>Cytophagaceae</taxon>
        <taxon>Spirosoma</taxon>
    </lineage>
</organism>
<sequence>MAIGLTPNKTLRKENQQSWSITKELELSQSVTVSAGIPEIAEVATTFTWRISQSTTQSSSQTIITEFVIGDSGTLEVGQSVNLAALVQQGSLVNIAYTGKITFNLKSGGSYTSSFNGVYSGVAYTGVVIKDLTTNQVISTGSIRHFVA</sequence>
<evidence type="ECO:0000313" key="2">
    <source>
        <dbReference type="Proteomes" id="UP000700732"/>
    </source>
</evidence>
<accession>A0ABR6WEW5</accession>